<evidence type="ECO:0000256" key="1">
    <source>
        <dbReference type="ARBA" id="ARBA00022491"/>
    </source>
</evidence>
<dbReference type="RefSeq" id="WP_114563041.1">
    <property type="nucleotide sequence ID" value="NZ_CP031124.1"/>
</dbReference>
<dbReference type="PROSITE" id="PS50943">
    <property type="entry name" value="HTH_CROC1"/>
    <property type="match status" value="1"/>
</dbReference>
<dbReference type="InterPro" id="IPR028082">
    <property type="entry name" value="Peripla_BP_I"/>
</dbReference>
<dbReference type="CDD" id="cd01392">
    <property type="entry name" value="HTH_LacI"/>
    <property type="match status" value="1"/>
</dbReference>
<dbReference type="SUPFAM" id="SSF47413">
    <property type="entry name" value="lambda repressor-like DNA-binding domains"/>
    <property type="match status" value="1"/>
</dbReference>
<dbReference type="InterPro" id="IPR010982">
    <property type="entry name" value="Lambda_DNA-bd_dom_sf"/>
</dbReference>
<evidence type="ECO:0000256" key="4">
    <source>
        <dbReference type="ARBA" id="ARBA00023163"/>
    </source>
</evidence>
<evidence type="ECO:0000259" key="5">
    <source>
        <dbReference type="PROSITE" id="PS50932"/>
    </source>
</evidence>
<dbReference type="Pfam" id="PF13377">
    <property type="entry name" value="Peripla_BP_3"/>
    <property type="match status" value="1"/>
</dbReference>
<feature type="domain" description="HTH cro/C1-type" evidence="6">
    <location>
        <begin position="3"/>
        <end position="46"/>
    </location>
</feature>
<gene>
    <name evidence="7" type="primary">rbsR</name>
    <name evidence="7" type="ORF">DTO96_101640</name>
</gene>
<dbReference type="KEGG" id="hyf:DTO96_101640"/>
<evidence type="ECO:0000313" key="8">
    <source>
        <dbReference type="Proteomes" id="UP000252182"/>
    </source>
</evidence>
<dbReference type="EMBL" id="CP031124">
    <property type="protein sequence ID" value="AXF85900.1"/>
    <property type="molecule type" value="Genomic_DNA"/>
</dbReference>
<keyword evidence="1" id="KW-0678">Repressor</keyword>
<evidence type="ECO:0000313" key="7">
    <source>
        <dbReference type="EMBL" id="AXF85900.1"/>
    </source>
</evidence>
<evidence type="ECO:0000259" key="6">
    <source>
        <dbReference type="PROSITE" id="PS50943"/>
    </source>
</evidence>
<keyword evidence="4" id="KW-0804">Transcription</keyword>
<dbReference type="Gene3D" id="1.10.260.40">
    <property type="entry name" value="lambda repressor-like DNA-binding domains"/>
    <property type="match status" value="1"/>
</dbReference>
<dbReference type="InterPro" id="IPR001387">
    <property type="entry name" value="Cro/C1-type_HTH"/>
</dbReference>
<accession>A0A345DC12</accession>
<evidence type="ECO:0000256" key="2">
    <source>
        <dbReference type="ARBA" id="ARBA00023015"/>
    </source>
</evidence>
<reference evidence="8" key="1">
    <citation type="submission" date="2018-07" db="EMBL/GenBank/DDBJ databases">
        <authorList>
            <person name="Kim H."/>
        </authorList>
    </citation>
    <scope>NUCLEOTIDE SEQUENCE [LARGE SCALE GENOMIC DNA]</scope>
    <source>
        <strain evidence="8">F02</strain>
    </source>
</reference>
<proteinExistence type="predicted"/>
<keyword evidence="2" id="KW-0805">Transcription regulation</keyword>
<dbReference type="PANTHER" id="PTHR30146">
    <property type="entry name" value="LACI-RELATED TRANSCRIPTIONAL REPRESSOR"/>
    <property type="match status" value="1"/>
</dbReference>
<dbReference type="Gene3D" id="3.40.50.2300">
    <property type="match status" value="2"/>
</dbReference>
<dbReference type="Proteomes" id="UP000252182">
    <property type="component" value="Chromosome"/>
</dbReference>
<dbReference type="GO" id="GO:0003700">
    <property type="term" value="F:DNA-binding transcription factor activity"/>
    <property type="evidence" value="ECO:0007669"/>
    <property type="project" value="TreeGrafter"/>
</dbReference>
<organism evidence="7 8">
    <name type="scientific">Ephemeroptericola cinctiostellae</name>
    <dbReference type="NCBI Taxonomy" id="2268024"/>
    <lineage>
        <taxon>Bacteria</taxon>
        <taxon>Pseudomonadati</taxon>
        <taxon>Pseudomonadota</taxon>
        <taxon>Betaproteobacteria</taxon>
        <taxon>Burkholderiales</taxon>
        <taxon>Burkholderiaceae</taxon>
        <taxon>Ephemeroptericola</taxon>
    </lineage>
</organism>
<dbReference type="PROSITE" id="PS00356">
    <property type="entry name" value="HTH_LACI_1"/>
    <property type="match status" value="1"/>
</dbReference>
<dbReference type="OrthoDB" id="8770794at2"/>
<feature type="domain" description="HTH lacI-type" evidence="5">
    <location>
        <begin position="2"/>
        <end position="56"/>
    </location>
</feature>
<sequence>MATIVDVARAAKVSTSTVSHVINGTRHVHPKTAKAVHDAIDVLGYIPNSLARALAGASYQTIGVAISALNNHYFHETLHWLDKECTEHGVMMIYADHHDEADRELHVIQALHQRRVDGILLASAGTSEATLDYLKKHRIPTVLIDRLSTQEFDQVGVENTQATQAMTEHLIEHGHRNIAYLIGKPHISTTDERLAGFYAAHKKHDLKVNANYLICGESNSVVARQVTEHLLSMNPRPSVIFSSNNLMTIGVMQALRAAHIQVPEEMALAGFDDFDWADLFEPRLSLIAQPIEQIGVKAVQLLLERIKHPDAPYQTIQIAPEIKIRHSCGCNENN</sequence>
<dbReference type="SUPFAM" id="SSF53822">
    <property type="entry name" value="Periplasmic binding protein-like I"/>
    <property type="match status" value="1"/>
</dbReference>
<name>A0A345DC12_9BURK</name>
<dbReference type="CDD" id="cd06267">
    <property type="entry name" value="PBP1_LacI_sugar_binding-like"/>
    <property type="match status" value="1"/>
</dbReference>
<dbReference type="AlphaFoldDB" id="A0A345DC12"/>
<evidence type="ECO:0000256" key="3">
    <source>
        <dbReference type="ARBA" id="ARBA00023125"/>
    </source>
</evidence>
<dbReference type="InterPro" id="IPR046335">
    <property type="entry name" value="LacI/GalR-like_sensor"/>
</dbReference>
<dbReference type="Pfam" id="PF00356">
    <property type="entry name" value="LacI"/>
    <property type="match status" value="1"/>
</dbReference>
<dbReference type="GO" id="GO:0000976">
    <property type="term" value="F:transcription cis-regulatory region binding"/>
    <property type="evidence" value="ECO:0007669"/>
    <property type="project" value="TreeGrafter"/>
</dbReference>
<dbReference type="PROSITE" id="PS50932">
    <property type="entry name" value="HTH_LACI_2"/>
    <property type="match status" value="1"/>
</dbReference>
<dbReference type="PANTHER" id="PTHR30146:SF148">
    <property type="entry name" value="HTH-TYPE TRANSCRIPTIONAL REPRESSOR PURR-RELATED"/>
    <property type="match status" value="1"/>
</dbReference>
<dbReference type="SMART" id="SM00354">
    <property type="entry name" value="HTH_LACI"/>
    <property type="match status" value="1"/>
</dbReference>
<dbReference type="InterPro" id="IPR000843">
    <property type="entry name" value="HTH_LacI"/>
</dbReference>
<keyword evidence="3" id="KW-0238">DNA-binding</keyword>
<keyword evidence="8" id="KW-1185">Reference proteome</keyword>
<protein>
    <submittedName>
        <fullName evidence="7">Ribose operon repressor</fullName>
    </submittedName>
</protein>